<feature type="region of interest" description="Disordered" evidence="1">
    <location>
        <begin position="143"/>
        <end position="191"/>
    </location>
</feature>
<dbReference type="InterPro" id="IPR033749">
    <property type="entry name" value="Polyprenyl_synt_CS"/>
</dbReference>
<dbReference type="AlphaFoldDB" id="A0AA40KSR7"/>
<dbReference type="EMBL" id="JAHYIQ010000006">
    <property type="protein sequence ID" value="KAK1131382.1"/>
    <property type="molecule type" value="Genomic_DNA"/>
</dbReference>
<keyword evidence="3" id="KW-1185">Reference proteome</keyword>
<feature type="region of interest" description="Disordered" evidence="1">
    <location>
        <begin position="54"/>
        <end position="83"/>
    </location>
</feature>
<sequence length="191" mass="21567">MRENHENGRLVHRAKVGMINLPSKIMVRVDLVSRGRLLPQHGLPNFKPANVVKDDVKIDDEKGRRGGQRREEQERDRQRDKGRKRGWSWMSRLCCPLRATPVNLALPDYRTNGLLLLLPPPEVELEERPNRVKLVSEVSLADRIGSSDLRHPNQPEPTSPPHPTPPPPWGSYVRGDLSIVSTSNLPGRGAD</sequence>
<evidence type="ECO:0000256" key="1">
    <source>
        <dbReference type="SAM" id="MobiDB-lite"/>
    </source>
</evidence>
<accession>A0AA40KSR7</accession>
<gene>
    <name evidence="2" type="ORF">K0M31_017667</name>
</gene>
<evidence type="ECO:0000313" key="2">
    <source>
        <dbReference type="EMBL" id="KAK1131382.1"/>
    </source>
</evidence>
<comment type="caution">
    <text evidence="2">The sequence shown here is derived from an EMBL/GenBank/DDBJ whole genome shotgun (WGS) entry which is preliminary data.</text>
</comment>
<reference evidence="2" key="1">
    <citation type="submission" date="2021-10" db="EMBL/GenBank/DDBJ databases">
        <title>Melipona bicolor Genome sequencing and assembly.</title>
        <authorList>
            <person name="Araujo N.S."/>
            <person name="Arias M.C."/>
        </authorList>
    </citation>
    <scope>NUCLEOTIDE SEQUENCE</scope>
    <source>
        <strain evidence="2">USP_2M_L1-L4_2017</strain>
        <tissue evidence="2">Whole body</tissue>
    </source>
</reference>
<feature type="compositionally biased region" description="Basic and acidic residues" evidence="1">
    <location>
        <begin position="54"/>
        <end position="79"/>
    </location>
</feature>
<evidence type="ECO:0000313" key="3">
    <source>
        <dbReference type="Proteomes" id="UP001177670"/>
    </source>
</evidence>
<dbReference type="PROSITE" id="PS00723">
    <property type="entry name" value="POLYPRENYL_SYNTHASE_1"/>
    <property type="match status" value="1"/>
</dbReference>
<organism evidence="2 3">
    <name type="scientific">Melipona bicolor</name>
    <dbReference type="NCBI Taxonomy" id="60889"/>
    <lineage>
        <taxon>Eukaryota</taxon>
        <taxon>Metazoa</taxon>
        <taxon>Ecdysozoa</taxon>
        <taxon>Arthropoda</taxon>
        <taxon>Hexapoda</taxon>
        <taxon>Insecta</taxon>
        <taxon>Pterygota</taxon>
        <taxon>Neoptera</taxon>
        <taxon>Endopterygota</taxon>
        <taxon>Hymenoptera</taxon>
        <taxon>Apocrita</taxon>
        <taxon>Aculeata</taxon>
        <taxon>Apoidea</taxon>
        <taxon>Anthophila</taxon>
        <taxon>Apidae</taxon>
        <taxon>Melipona</taxon>
    </lineage>
</organism>
<name>A0AA40KSR7_9HYME</name>
<protein>
    <submittedName>
        <fullName evidence="2">Uncharacterized protein</fullName>
    </submittedName>
</protein>
<dbReference type="Proteomes" id="UP001177670">
    <property type="component" value="Unassembled WGS sequence"/>
</dbReference>
<feature type="compositionally biased region" description="Pro residues" evidence="1">
    <location>
        <begin position="154"/>
        <end position="169"/>
    </location>
</feature>
<proteinExistence type="predicted"/>